<organism evidence="1">
    <name type="scientific">gut metagenome</name>
    <dbReference type="NCBI Taxonomy" id="749906"/>
    <lineage>
        <taxon>unclassified sequences</taxon>
        <taxon>metagenomes</taxon>
        <taxon>organismal metagenomes</taxon>
    </lineage>
</organism>
<sequence>MEFSHVIFPFSLTGKGGKAFHRRIPIKIYGCFNNHEEPCAENIDFHFEDTYFADASKDFLPSMFRTVTFAIFSNECGIVFEVKSLTVTFYRAVISLSTVACLGSFFHKSHRLSPCRCFPFRSKLRRKALLGKRTKHIIKNGRGKSLLISRFCKLQFESDRLSPLPCLFIIQRRFVR</sequence>
<proteinExistence type="predicted"/>
<protein>
    <submittedName>
        <fullName evidence="1">Uncharacterized protein</fullName>
    </submittedName>
</protein>
<dbReference type="EMBL" id="AMCI01007218">
    <property type="protein sequence ID" value="EJW92994.1"/>
    <property type="molecule type" value="Genomic_DNA"/>
</dbReference>
<gene>
    <name evidence="1" type="ORF">EVA_18898</name>
</gene>
<comment type="caution">
    <text evidence="1">The sequence shown here is derived from an EMBL/GenBank/DDBJ whole genome shotgun (WGS) entry which is preliminary data.</text>
</comment>
<name>J9G071_9ZZZZ</name>
<accession>J9G071</accession>
<evidence type="ECO:0000313" key="1">
    <source>
        <dbReference type="EMBL" id="EJW92994.1"/>
    </source>
</evidence>
<reference evidence="1" key="1">
    <citation type="journal article" date="2012" name="PLoS ONE">
        <title>Gene sets for utilization of primary and secondary nutrition supplies in the distal gut of endangered iberian lynx.</title>
        <authorList>
            <person name="Alcaide M."/>
            <person name="Messina E."/>
            <person name="Richter M."/>
            <person name="Bargiela R."/>
            <person name="Peplies J."/>
            <person name="Huws S.A."/>
            <person name="Newbold C.J."/>
            <person name="Golyshin P.N."/>
            <person name="Simon M.A."/>
            <person name="Lopez G."/>
            <person name="Yakimov M.M."/>
            <person name="Ferrer M."/>
        </authorList>
    </citation>
    <scope>NUCLEOTIDE SEQUENCE</scope>
</reference>
<dbReference type="AlphaFoldDB" id="J9G071"/>